<dbReference type="NCBIfam" id="TIGR00254">
    <property type="entry name" value="GGDEF"/>
    <property type="match status" value="1"/>
</dbReference>
<dbReference type="GO" id="GO:0052621">
    <property type="term" value="F:diguanylate cyclase activity"/>
    <property type="evidence" value="ECO:0007669"/>
    <property type="project" value="TreeGrafter"/>
</dbReference>
<dbReference type="AlphaFoldDB" id="A0A1M6WYK3"/>
<accession>A0A1M6WYK3</accession>
<reference evidence="4 5" key="1">
    <citation type="submission" date="2016-11" db="EMBL/GenBank/DDBJ databases">
        <authorList>
            <person name="Jaros S."/>
            <person name="Januszkiewicz K."/>
            <person name="Wedrychowicz H."/>
        </authorList>
    </citation>
    <scope>NUCLEOTIDE SEQUENCE [LARGE SCALE GENOMIC DNA]</scope>
    <source>
        <strain evidence="4 5">HD4</strain>
    </source>
</reference>
<dbReference type="InterPro" id="IPR000160">
    <property type="entry name" value="GGDEF_dom"/>
</dbReference>
<dbReference type="Pfam" id="PF00990">
    <property type="entry name" value="GGDEF"/>
    <property type="match status" value="1"/>
</dbReference>
<feature type="transmembrane region" description="Helical" evidence="1">
    <location>
        <begin position="304"/>
        <end position="321"/>
    </location>
</feature>
<proteinExistence type="predicted"/>
<dbReference type="InterPro" id="IPR029787">
    <property type="entry name" value="Nucleotide_cyclase"/>
</dbReference>
<dbReference type="InterPro" id="IPR050469">
    <property type="entry name" value="Diguanylate_Cyclase"/>
</dbReference>
<feature type="transmembrane region" description="Helical" evidence="1">
    <location>
        <begin position="362"/>
        <end position="379"/>
    </location>
</feature>
<keyword evidence="1" id="KW-0812">Transmembrane</keyword>
<evidence type="ECO:0000313" key="4">
    <source>
        <dbReference type="EMBL" id="SHK98830.1"/>
    </source>
</evidence>
<dbReference type="InterPro" id="IPR043128">
    <property type="entry name" value="Rev_trsase/Diguanyl_cyclase"/>
</dbReference>
<dbReference type="SUPFAM" id="SSF55073">
    <property type="entry name" value="Nucleotide cyclase"/>
    <property type="match status" value="1"/>
</dbReference>
<keyword evidence="2" id="KW-0732">Signal</keyword>
<dbReference type="PROSITE" id="PS50887">
    <property type="entry name" value="GGDEF"/>
    <property type="match status" value="1"/>
</dbReference>
<dbReference type="SMART" id="SM00267">
    <property type="entry name" value="GGDEF"/>
    <property type="match status" value="1"/>
</dbReference>
<protein>
    <submittedName>
        <fullName evidence="4">Diguanylate cyclase (GGDEF) domain-containing protein</fullName>
    </submittedName>
</protein>
<dbReference type="PANTHER" id="PTHR45138">
    <property type="entry name" value="REGULATORY COMPONENTS OF SENSORY TRANSDUCTION SYSTEM"/>
    <property type="match status" value="1"/>
</dbReference>
<dbReference type="CDD" id="cd01949">
    <property type="entry name" value="GGDEF"/>
    <property type="match status" value="1"/>
</dbReference>
<dbReference type="Gene3D" id="3.30.70.270">
    <property type="match status" value="1"/>
</dbReference>
<evidence type="ECO:0000259" key="3">
    <source>
        <dbReference type="PROSITE" id="PS50887"/>
    </source>
</evidence>
<evidence type="ECO:0000313" key="5">
    <source>
        <dbReference type="Proteomes" id="UP000184263"/>
    </source>
</evidence>
<evidence type="ECO:0000256" key="2">
    <source>
        <dbReference type="SAM" id="SignalP"/>
    </source>
</evidence>
<feature type="transmembrane region" description="Helical" evidence="1">
    <location>
        <begin position="212"/>
        <end position="235"/>
    </location>
</feature>
<feature type="chain" id="PRO_5013020068" evidence="2">
    <location>
        <begin position="30"/>
        <end position="565"/>
    </location>
</feature>
<organism evidence="4 5">
    <name type="scientific">Selenomonas ruminantium</name>
    <dbReference type="NCBI Taxonomy" id="971"/>
    <lineage>
        <taxon>Bacteria</taxon>
        <taxon>Bacillati</taxon>
        <taxon>Bacillota</taxon>
        <taxon>Negativicutes</taxon>
        <taxon>Selenomonadales</taxon>
        <taxon>Selenomonadaceae</taxon>
        <taxon>Selenomonas</taxon>
    </lineage>
</organism>
<dbReference type="PROSITE" id="PS51257">
    <property type="entry name" value="PROKAR_LIPOPROTEIN"/>
    <property type="match status" value="1"/>
</dbReference>
<feature type="domain" description="GGDEF" evidence="3">
    <location>
        <begin position="437"/>
        <end position="565"/>
    </location>
</feature>
<feature type="transmembrane region" description="Helical" evidence="1">
    <location>
        <begin position="180"/>
        <end position="200"/>
    </location>
</feature>
<evidence type="ECO:0000256" key="1">
    <source>
        <dbReference type="SAM" id="Phobius"/>
    </source>
</evidence>
<sequence>MRKWVSRMRKFLYVVLLALFLGLGSCAEAAVLEGPWHYWETNETENGGVNVPELVRENSADWPLYDMEKRPPLSGNYQHILLTVKVSAQEPQKDVLLFLTTKQAVRMWLGDELFFSRGKFYPQRYDEGSQPYMVALPKFEGETQLIVEMYSNSPTHLGWFGMFSVDTEQMQMARFFYSDIPLVLAIPVGLAIIFIMVLYYRFNPQGWRRLYGYIILFMVVFCLWLFCISNVKSLFWDYPRVWWYSLSILGYILPLTANLIPREMLKDKPYARMDLVLWANGLLFVVAMAGEIMGLHTMNNLMSLYYPMLAVGEGAVVYWCVRAAREGDILCRSVLLPIVVFTLLGIIDGVAGHFYLLPWHVYLTPLGIYAFLHFVVAILREQVRHEEKLLRKTAGLEHKAALMQKKSETDALTGCWNRSKFKELLAGAIAGARKSGQPFGMLMLDIDFFKKINDTYGHDTGDAVLRAFATLVRKHLAQEHDCIRWGGEEFLILTAFEEQSELLALAEKIREQVSAVPLAGHKITCSIGATLWQTENDTTDTLLKRADDALYQAKKSGRNCVIFGE</sequence>
<feature type="transmembrane region" description="Helical" evidence="1">
    <location>
        <begin position="273"/>
        <end position="292"/>
    </location>
</feature>
<dbReference type="EMBL" id="FRBC01000029">
    <property type="protein sequence ID" value="SHK98830.1"/>
    <property type="molecule type" value="Genomic_DNA"/>
</dbReference>
<feature type="signal peptide" evidence="2">
    <location>
        <begin position="1"/>
        <end position="29"/>
    </location>
</feature>
<name>A0A1M6WYK3_SELRU</name>
<gene>
    <name evidence="4" type="ORF">SAMN05216582_12921</name>
</gene>
<feature type="transmembrane region" description="Helical" evidence="1">
    <location>
        <begin position="241"/>
        <end position="261"/>
    </location>
</feature>
<dbReference type="OrthoDB" id="1674430at2"/>
<dbReference type="Proteomes" id="UP000184263">
    <property type="component" value="Unassembled WGS sequence"/>
</dbReference>
<keyword evidence="1" id="KW-1133">Transmembrane helix</keyword>
<feature type="transmembrane region" description="Helical" evidence="1">
    <location>
        <begin position="333"/>
        <end position="356"/>
    </location>
</feature>
<dbReference type="FunFam" id="3.30.70.270:FF:000001">
    <property type="entry name" value="Diguanylate cyclase domain protein"/>
    <property type="match status" value="1"/>
</dbReference>
<keyword evidence="1" id="KW-0472">Membrane</keyword>
<dbReference type="PANTHER" id="PTHR45138:SF9">
    <property type="entry name" value="DIGUANYLATE CYCLASE DGCM-RELATED"/>
    <property type="match status" value="1"/>
</dbReference>